<dbReference type="InterPro" id="IPR035994">
    <property type="entry name" value="Nucleoside_phosphorylase_sf"/>
</dbReference>
<dbReference type="OMA" id="WICALGK"/>
<dbReference type="GO" id="GO:0009116">
    <property type="term" value="P:nucleoside metabolic process"/>
    <property type="evidence" value="ECO:0007669"/>
    <property type="project" value="InterPro"/>
</dbReference>
<keyword evidence="2" id="KW-1185">Reference proteome</keyword>
<dbReference type="PANTHER" id="PTHR46082:SF11">
    <property type="entry name" value="AAA+ ATPASE DOMAIN-CONTAINING PROTEIN-RELATED"/>
    <property type="match status" value="1"/>
</dbReference>
<protein>
    <recommendedName>
        <fullName evidence="3">Nucleoside phosphorylase domain-containing protein</fullName>
    </recommendedName>
</protein>
<dbReference type="AlphaFoldDB" id="A0A1L9UTR8"/>
<sequence>MRASHQQDLKLTPYHNDYKVGWICALGKNKVVAQLILDEIHPLLPIPPGHSSGYVLGRIRNHNVIITCLGDGAHDTTAYALLERQIFFTFPAIRFILLVSISGGVPSSNADIRLGDVVVSQPTGKAGAVIKYDLGKLPSSGKVKRTESQNHIPDFLLTVLATLQEDHGLREHQVVKHLSNIQKTLPGDLPGIFSRPEEDCLFKAGYTHIIPDDHITPNSCPNCDRSKLILQPK</sequence>
<evidence type="ECO:0000313" key="1">
    <source>
        <dbReference type="EMBL" id="OJJ75144.1"/>
    </source>
</evidence>
<dbReference type="Proteomes" id="UP000184499">
    <property type="component" value="Unassembled WGS sequence"/>
</dbReference>
<proteinExistence type="predicted"/>
<dbReference type="SUPFAM" id="SSF53167">
    <property type="entry name" value="Purine and uridine phosphorylases"/>
    <property type="match status" value="1"/>
</dbReference>
<gene>
    <name evidence="1" type="ORF">ASPBRDRAFT_669037</name>
</gene>
<dbReference type="GeneID" id="93581292"/>
<organism evidence="1 2">
    <name type="scientific">Aspergillus brasiliensis (strain CBS 101740 / IMI 381727 / IBT 21946)</name>
    <dbReference type="NCBI Taxonomy" id="767769"/>
    <lineage>
        <taxon>Eukaryota</taxon>
        <taxon>Fungi</taxon>
        <taxon>Dikarya</taxon>
        <taxon>Ascomycota</taxon>
        <taxon>Pezizomycotina</taxon>
        <taxon>Eurotiomycetes</taxon>
        <taxon>Eurotiomycetidae</taxon>
        <taxon>Eurotiales</taxon>
        <taxon>Aspergillaceae</taxon>
        <taxon>Aspergillus</taxon>
        <taxon>Aspergillus subgen. Circumdati</taxon>
    </lineage>
</organism>
<dbReference type="VEuPathDB" id="FungiDB:ASPBRDRAFT_669037"/>
<dbReference type="STRING" id="767769.A0A1L9UTR8"/>
<name>A0A1L9UTR8_ASPBC</name>
<reference evidence="2" key="1">
    <citation type="journal article" date="2017" name="Genome Biol.">
        <title>Comparative genomics reveals high biological diversity and specific adaptations in the industrially and medically important fungal genus Aspergillus.</title>
        <authorList>
            <person name="de Vries R.P."/>
            <person name="Riley R."/>
            <person name="Wiebenga A."/>
            <person name="Aguilar-Osorio G."/>
            <person name="Amillis S."/>
            <person name="Uchima C.A."/>
            <person name="Anderluh G."/>
            <person name="Asadollahi M."/>
            <person name="Askin M."/>
            <person name="Barry K."/>
            <person name="Battaglia E."/>
            <person name="Bayram O."/>
            <person name="Benocci T."/>
            <person name="Braus-Stromeyer S.A."/>
            <person name="Caldana C."/>
            <person name="Canovas D."/>
            <person name="Cerqueira G.C."/>
            <person name="Chen F."/>
            <person name="Chen W."/>
            <person name="Choi C."/>
            <person name="Clum A."/>
            <person name="Dos Santos R.A."/>
            <person name="Damasio A.R."/>
            <person name="Diallinas G."/>
            <person name="Emri T."/>
            <person name="Fekete E."/>
            <person name="Flipphi M."/>
            <person name="Freyberg S."/>
            <person name="Gallo A."/>
            <person name="Gournas C."/>
            <person name="Habgood R."/>
            <person name="Hainaut M."/>
            <person name="Harispe M.L."/>
            <person name="Henrissat B."/>
            <person name="Hilden K.S."/>
            <person name="Hope R."/>
            <person name="Hossain A."/>
            <person name="Karabika E."/>
            <person name="Karaffa L."/>
            <person name="Karanyi Z."/>
            <person name="Krasevec N."/>
            <person name="Kuo A."/>
            <person name="Kusch H."/>
            <person name="LaButti K."/>
            <person name="Lagendijk E.L."/>
            <person name="Lapidus A."/>
            <person name="Levasseur A."/>
            <person name="Lindquist E."/>
            <person name="Lipzen A."/>
            <person name="Logrieco A.F."/>
            <person name="MacCabe A."/>
            <person name="Maekelae M.R."/>
            <person name="Malavazi I."/>
            <person name="Melin P."/>
            <person name="Meyer V."/>
            <person name="Mielnichuk N."/>
            <person name="Miskei M."/>
            <person name="Molnar A.P."/>
            <person name="Mule G."/>
            <person name="Ngan C.Y."/>
            <person name="Orejas M."/>
            <person name="Orosz E."/>
            <person name="Ouedraogo J.P."/>
            <person name="Overkamp K.M."/>
            <person name="Park H.-S."/>
            <person name="Perrone G."/>
            <person name="Piumi F."/>
            <person name="Punt P.J."/>
            <person name="Ram A.F."/>
            <person name="Ramon A."/>
            <person name="Rauscher S."/>
            <person name="Record E."/>
            <person name="Riano-Pachon D.M."/>
            <person name="Robert V."/>
            <person name="Roehrig J."/>
            <person name="Ruller R."/>
            <person name="Salamov A."/>
            <person name="Salih N.S."/>
            <person name="Samson R.A."/>
            <person name="Sandor E."/>
            <person name="Sanguinetti M."/>
            <person name="Schuetze T."/>
            <person name="Sepcic K."/>
            <person name="Shelest E."/>
            <person name="Sherlock G."/>
            <person name="Sophianopoulou V."/>
            <person name="Squina F.M."/>
            <person name="Sun H."/>
            <person name="Susca A."/>
            <person name="Todd R.B."/>
            <person name="Tsang A."/>
            <person name="Unkles S.E."/>
            <person name="van de Wiele N."/>
            <person name="van Rossen-Uffink D."/>
            <person name="Oliveira J.V."/>
            <person name="Vesth T.C."/>
            <person name="Visser J."/>
            <person name="Yu J.-H."/>
            <person name="Zhou M."/>
            <person name="Andersen M.R."/>
            <person name="Archer D.B."/>
            <person name="Baker S.E."/>
            <person name="Benoit I."/>
            <person name="Brakhage A.A."/>
            <person name="Braus G.H."/>
            <person name="Fischer R."/>
            <person name="Frisvad J.C."/>
            <person name="Goldman G.H."/>
            <person name="Houbraken J."/>
            <person name="Oakley B."/>
            <person name="Pocsi I."/>
            <person name="Scazzocchio C."/>
            <person name="Seiboth B."/>
            <person name="vanKuyk P.A."/>
            <person name="Wortman J."/>
            <person name="Dyer P.S."/>
            <person name="Grigoriev I.V."/>
        </authorList>
    </citation>
    <scope>NUCLEOTIDE SEQUENCE [LARGE SCALE GENOMIC DNA]</scope>
    <source>
        <strain evidence="2">CBS 101740 / IMI 381727 / IBT 21946</strain>
    </source>
</reference>
<accession>A0A1L9UTR8</accession>
<dbReference type="OrthoDB" id="1577640at2759"/>
<dbReference type="InterPro" id="IPR053137">
    <property type="entry name" value="NLR-like"/>
</dbReference>
<dbReference type="GO" id="GO:0003824">
    <property type="term" value="F:catalytic activity"/>
    <property type="evidence" value="ECO:0007669"/>
    <property type="project" value="InterPro"/>
</dbReference>
<evidence type="ECO:0008006" key="3">
    <source>
        <dbReference type="Google" id="ProtNLM"/>
    </source>
</evidence>
<dbReference type="EMBL" id="KV878681">
    <property type="protein sequence ID" value="OJJ75144.1"/>
    <property type="molecule type" value="Genomic_DNA"/>
</dbReference>
<dbReference type="PANTHER" id="PTHR46082">
    <property type="entry name" value="ATP/GTP-BINDING PROTEIN-RELATED"/>
    <property type="match status" value="1"/>
</dbReference>
<evidence type="ECO:0000313" key="2">
    <source>
        <dbReference type="Proteomes" id="UP000184499"/>
    </source>
</evidence>
<dbReference type="Gene3D" id="3.40.50.1580">
    <property type="entry name" value="Nucleoside phosphorylase domain"/>
    <property type="match status" value="1"/>
</dbReference>
<dbReference type="RefSeq" id="XP_067482392.1">
    <property type="nucleotide sequence ID" value="XM_067628804.1"/>
</dbReference>